<sequence>MKRRKNESDEAWKEWLQNRAQLRDDRLLAFKQRLENQETILTDANLRGPLNVTSKSQKQIEIKSRRSRRLRRVSKKQYQESSPDDDGEGEVGEETLSEDTEENEMDSFKKEEMNRIMKNWVEDEEEDEDNHFGHSTHEYYVTKNTTPATILDYVEDAEDDLYSASELEDSEEALLEIDDEELADL</sequence>
<dbReference type="Proteomes" id="UP000176998">
    <property type="component" value="Unassembled WGS sequence"/>
</dbReference>
<protein>
    <submittedName>
        <fullName evidence="2">Uncharacterized protein</fullName>
    </submittedName>
</protein>
<proteinExistence type="predicted"/>
<accession>A0A1G4AX27</accession>
<feature type="region of interest" description="Disordered" evidence="1">
    <location>
        <begin position="45"/>
        <end position="110"/>
    </location>
</feature>
<comment type="caution">
    <text evidence="2">The sequence shown here is derived from an EMBL/GenBank/DDBJ whole genome shotgun (WGS) entry which is preliminary data.</text>
</comment>
<evidence type="ECO:0000256" key="1">
    <source>
        <dbReference type="SAM" id="MobiDB-lite"/>
    </source>
</evidence>
<reference evidence="2 3" key="1">
    <citation type="submission" date="2016-09" db="EMBL/GenBank/DDBJ databases">
        <authorList>
            <person name="Capua I."/>
            <person name="De Benedictis P."/>
            <person name="Joannis T."/>
            <person name="Lombin L.H."/>
            <person name="Cattoli G."/>
        </authorList>
    </citation>
    <scope>NUCLEOTIDE SEQUENCE [LARGE SCALE GENOMIC DNA]</scope>
    <source>
        <strain evidence="2 3">IMI 309357</strain>
    </source>
</reference>
<keyword evidence="3" id="KW-1185">Reference proteome</keyword>
<evidence type="ECO:0000313" key="2">
    <source>
        <dbReference type="EMBL" id="OHE93643.1"/>
    </source>
</evidence>
<feature type="compositionally biased region" description="Basic residues" evidence="1">
    <location>
        <begin position="65"/>
        <end position="75"/>
    </location>
</feature>
<dbReference type="RefSeq" id="XP_022470807.1">
    <property type="nucleotide sequence ID" value="XM_022622672.1"/>
</dbReference>
<dbReference type="GeneID" id="34564182"/>
<gene>
    <name evidence="2" type="ORF">CORC01_11046</name>
</gene>
<name>A0A1G4AX27_9PEZI</name>
<organism evidence="2 3">
    <name type="scientific">Colletotrichum orchidophilum</name>
    <dbReference type="NCBI Taxonomy" id="1209926"/>
    <lineage>
        <taxon>Eukaryota</taxon>
        <taxon>Fungi</taxon>
        <taxon>Dikarya</taxon>
        <taxon>Ascomycota</taxon>
        <taxon>Pezizomycotina</taxon>
        <taxon>Sordariomycetes</taxon>
        <taxon>Hypocreomycetidae</taxon>
        <taxon>Glomerellales</taxon>
        <taxon>Glomerellaceae</taxon>
        <taxon>Colletotrichum</taxon>
    </lineage>
</organism>
<evidence type="ECO:0000313" key="3">
    <source>
        <dbReference type="Proteomes" id="UP000176998"/>
    </source>
</evidence>
<dbReference type="EMBL" id="MJBS01000115">
    <property type="protein sequence ID" value="OHE93643.1"/>
    <property type="molecule type" value="Genomic_DNA"/>
</dbReference>
<feature type="compositionally biased region" description="Acidic residues" evidence="1">
    <location>
        <begin position="82"/>
        <end position="105"/>
    </location>
</feature>
<dbReference type="AlphaFoldDB" id="A0A1G4AX27"/>